<evidence type="ECO:0000256" key="4">
    <source>
        <dbReference type="ARBA" id="ARBA00022679"/>
    </source>
</evidence>
<dbReference type="Pfam" id="PF02518">
    <property type="entry name" value="HATPase_c"/>
    <property type="match status" value="1"/>
</dbReference>
<dbReference type="Gene3D" id="3.30.565.10">
    <property type="entry name" value="Histidine kinase-like ATPase, C-terminal domain"/>
    <property type="match status" value="1"/>
</dbReference>
<keyword evidence="10" id="KW-0472">Membrane</keyword>
<keyword evidence="4" id="KW-0808">Transferase</keyword>
<keyword evidence="10" id="KW-0812">Transmembrane</keyword>
<dbReference type="InterPro" id="IPR005467">
    <property type="entry name" value="His_kinase_dom"/>
</dbReference>
<keyword evidence="5" id="KW-0547">Nucleotide-binding</keyword>
<dbReference type="PANTHER" id="PTHR24421">
    <property type="entry name" value="NITRATE/NITRITE SENSOR PROTEIN NARX-RELATED"/>
    <property type="match status" value="1"/>
</dbReference>
<keyword evidence="9" id="KW-0175">Coiled coil</keyword>
<dbReference type="InterPro" id="IPR003594">
    <property type="entry name" value="HATPase_dom"/>
</dbReference>
<feature type="coiled-coil region" evidence="9">
    <location>
        <begin position="192"/>
        <end position="219"/>
    </location>
</feature>
<dbReference type="PROSITE" id="PS50109">
    <property type="entry name" value="HIS_KIN"/>
    <property type="match status" value="1"/>
</dbReference>
<evidence type="ECO:0000256" key="1">
    <source>
        <dbReference type="ARBA" id="ARBA00000085"/>
    </source>
</evidence>
<evidence type="ECO:0000256" key="6">
    <source>
        <dbReference type="ARBA" id="ARBA00022777"/>
    </source>
</evidence>
<sequence>MRSLDDWQRPGPTPRQRRIDLVIGLVVVAAALFHVMLSRSVGLFVWGVERSAAEHLAFAFAVTVPLIWRRSHPEIVLVVIAVVFVAGQVREAQEIQFASGAIFAAIYAAGAWGRDRGRSRWLRITVIAVMFGWLAIAWLIAAESIDASDFADGTGELPPLLSALVAQVLMNLVVFGFSYFFGETAWLSARREAALVEQAEQLREARAAAEERAVVTERMRIARELHDVVAHHVSVMGIQAAAARRAMDRNADTARDALTSVEEGARTAVDELHRMLGALRTADEPVSAPSAGVDRVAELLDRVREAGLTAEYAVYGDPVPLPDSTSQAAYRIVQEAVTNALKHAGATTIDVRLRYLARQLEVDVADDGRGAAAAAGDRGMGLIGMRERVALLGGAVETGNRTAGGYRVRARLPLVPAQRVGASS</sequence>
<dbReference type="GO" id="GO:0016301">
    <property type="term" value="F:kinase activity"/>
    <property type="evidence" value="ECO:0007669"/>
    <property type="project" value="UniProtKB-KW"/>
</dbReference>
<feature type="domain" description="Histidine kinase" evidence="11">
    <location>
        <begin position="331"/>
        <end position="416"/>
    </location>
</feature>
<evidence type="ECO:0000313" key="13">
    <source>
        <dbReference type="Proteomes" id="UP001523216"/>
    </source>
</evidence>
<evidence type="ECO:0000313" key="12">
    <source>
        <dbReference type="EMBL" id="MCM4083333.1"/>
    </source>
</evidence>
<comment type="caution">
    <text evidence="12">The sequence shown here is derived from an EMBL/GenBank/DDBJ whole genome shotgun (WGS) entry which is preliminary data.</text>
</comment>
<keyword evidence="13" id="KW-1185">Reference proteome</keyword>
<keyword evidence="10" id="KW-1133">Transmembrane helix</keyword>
<evidence type="ECO:0000256" key="7">
    <source>
        <dbReference type="ARBA" id="ARBA00022840"/>
    </source>
</evidence>
<dbReference type="EC" id="2.7.13.3" evidence="2"/>
<accession>A0ABT0YBB0</accession>
<feature type="transmembrane region" description="Helical" evidence="10">
    <location>
        <begin position="160"/>
        <end position="181"/>
    </location>
</feature>
<dbReference type="RefSeq" id="WP_251803037.1">
    <property type="nucleotide sequence ID" value="NZ_JAMQOL010000058.1"/>
</dbReference>
<evidence type="ECO:0000256" key="5">
    <source>
        <dbReference type="ARBA" id="ARBA00022741"/>
    </source>
</evidence>
<feature type="transmembrane region" description="Helical" evidence="10">
    <location>
        <begin position="121"/>
        <end position="140"/>
    </location>
</feature>
<evidence type="ECO:0000256" key="10">
    <source>
        <dbReference type="SAM" id="Phobius"/>
    </source>
</evidence>
<dbReference type="PANTHER" id="PTHR24421:SF10">
    <property type="entry name" value="NITRATE_NITRITE SENSOR PROTEIN NARQ"/>
    <property type="match status" value="1"/>
</dbReference>
<keyword evidence="3" id="KW-0597">Phosphoprotein</keyword>
<protein>
    <recommendedName>
        <fullName evidence="2">histidine kinase</fullName>
        <ecNumber evidence="2">2.7.13.3</ecNumber>
    </recommendedName>
</protein>
<dbReference type="Pfam" id="PF07730">
    <property type="entry name" value="HisKA_3"/>
    <property type="match status" value="1"/>
</dbReference>
<dbReference type="InterPro" id="IPR036890">
    <property type="entry name" value="HATPase_C_sf"/>
</dbReference>
<dbReference type="Gene3D" id="1.20.5.1930">
    <property type="match status" value="1"/>
</dbReference>
<keyword evidence="8" id="KW-0902">Two-component regulatory system</keyword>
<evidence type="ECO:0000256" key="8">
    <source>
        <dbReference type="ARBA" id="ARBA00023012"/>
    </source>
</evidence>
<gene>
    <name evidence="12" type="ORF">LXN57_37875</name>
</gene>
<dbReference type="EMBL" id="JAMQOL010000058">
    <property type="protein sequence ID" value="MCM4083333.1"/>
    <property type="molecule type" value="Genomic_DNA"/>
</dbReference>
<proteinExistence type="predicted"/>
<dbReference type="Proteomes" id="UP001523216">
    <property type="component" value="Unassembled WGS sequence"/>
</dbReference>
<feature type="transmembrane region" description="Helical" evidence="10">
    <location>
        <begin position="75"/>
        <end position="90"/>
    </location>
</feature>
<feature type="transmembrane region" description="Helical" evidence="10">
    <location>
        <begin position="21"/>
        <end position="46"/>
    </location>
</feature>
<dbReference type="Pfam" id="PF23539">
    <property type="entry name" value="DUF7134"/>
    <property type="match status" value="1"/>
</dbReference>
<dbReference type="InterPro" id="IPR055558">
    <property type="entry name" value="DUF7134"/>
</dbReference>
<name>A0ABT0YBB0_9ACTN</name>
<evidence type="ECO:0000256" key="3">
    <source>
        <dbReference type="ARBA" id="ARBA00022553"/>
    </source>
</evidence>
<dbReference type="CDD" id="cd16917">
    <property type="entry name" value="HATPase_UhpB-NarQ-NarX-like"/>
    <property type="match status" value="1"/>
</dbReference>
<dbReference type="InterPro" id="IPR011712">
    <property type="entry name" value="Sig_transdc_His_kin_sub3_dim/P"/>
</dbReference>
<evidence type="ECO:0000256" key="9">
    <source>
        <dbReference type="SAM" id="Coils"/>
    </source>
</evidence>
<keyword evidence="7" id="KW-0067">ATP-binding</keyword>
<dbReference type="InterPro" id="IPR050482">
    <property type="entry name" value="Sensor_HK_TwoCompSys"/>
</dbReference>
<reference evidence="12 13" key="1">
    <citation type="submission" date="2022-06" db="EMBL/GenBank/DDBJ databases">
        <title>Actinoplanes abujensis sp. nov., isolated from Nigerian arid soil.</title>
        <authorList>
            <person name="Ding P."/>
        </authorList>
    </citation>
    <scope>NUCLEOTIDE SEQUENCE [LARGE SCALE GENOMIC DNA]</scope>
    <source>
        <strain evidence="13">TRM88002</strain>
    </source>
</reference>
<comment type="catalytic activity">
    <reaction evidence="1">
        <text>ATP + protein L-histidine = ADP + protein N-phospho-L-histidine.</text>
        <dbReference type="EC" id="2.7.13.3"/>
    </reaction>
</comment>
<feature type="transmembrane region" description="Helical" evidence="10">
    <location>
        <begin position="52"/>
        <end position="68"/>
    </location>
</feature>
<evidence type="ECO:0000256" key="2">
    <source>
        <dbReference type="ARBA" id="ARBA00012438"/>
    </source>
</evidence>
<dbReference type="SMART" id="SM00387">
    <property type="entry name" value="HATPase_c"/>
    <property type="match status" value="1"/>
</dbReference>
<organism evidence="12 13">
    <name type="scientific">Paractinoplanes hotanensis</name>
    <dbReference type="NCBI Taxonomy" id="2906497"/>
    <lineage>
        <taxon>Bacteria</taxon>
        <taxon>Bacillati</taxon>
        <taxon>Actinomycetota</taxon>
        <taxon>Actinomycetes</taxon>
        <taxon>Micromonosporales</taxon>
        <taxon>Micromonosporaceae</taxon>
        <taxon>Paractinoplanes</taxon>
    </lineage>
</organism>
<keyword evidence="6 12" id="KW-0418">Kinase</keyword>
<evidence type="ECO:0000259" key="11">
    <source>
        <dbReference type="PROSITE" id="PS50109"/>
    </source>
</evidence>
<dbReference type="SUPFAM" id="SSF55874">
    <property type="entry name" value="ATPase domain of HSP90 chaperone/DNA topoisomerase II/histidine kinase"/>
    <property type="match status" value="1"/>
</dbReference>
<feature type="transmembrane region" description="Helical" evidence="10">
    <location>
        <begin position="96"/>
        <end position="114"/>
    </location>
</feature>